<protein>
    <recommendedName>
        <fullName evidence="3 6">Beta-lactamase</fullName>
        <ecNumber evidence="3 6">3.5.2.6</ecNumber>
    </recommendedName>
</protein>
<evidence type="ECO:0000313" key="9">
    <source>
        <dbReference type="EMBL" id="MDV6226937.1"/>
    </source>
</evidence>
<organism evidence="9 10">
    <name type="scientific">Nitratireductor aquimarinus</name>
    <dbReference type="NCBI Taxonomy" id="889300"/>
    <lineage>
        <taxon>Bacteria</taxon>
        <taxon>Pseudomonadati</taxon>
        <taxon>Pseudomonadota</taxon>
        <taxon>Alphaproteobacteria</taxon>
        <taxon>Hyphomicrobiales</taxon>
        <taxon>Phyllobacteriaceae</taxon>
        <taxon>Nitratireductor</taxon>
    </lineage>
</organism>
<name>A0ABU4AL06_9HYPH</name>
<dbReference type="PROSITE" id="PS00336">
    <property type="entry name" value="BETA_LACTAMASE_C"/>
    <property type="match status" value="1"/>
</dbReference>
<dbReference type="EMBL" id="JAWLIP010000005">
    <property type="protein sequence ID" value="MDV6226937.1"/>
    <property type="molecule type" value="Genomic_DNA"/>
</dbReference>
<evidence type="ECO:0000256" key="1">
    <source>
        <dbReference type="ARBA" id="ARBA00001526"/>
    </source>
</evidence>
<dbReference type="InterPro" id="IPR058136">
    <property type="entry name" value="AmpC"/>
</dbReference>
<feature type="chain" id="PRO_5046118440" description="Beta-lactamase" evidence="7">
    <location>
        <begin position="26"/>
        <end position="399"/>
    </location>
</feature>
<keyword evidence="10" id="KW-1185">Reference proteome</keyword>
<sequence length="399" mass="43445">MLHKLWRRAASFSILAVAAAPVLFALEPQSPAFASGVTTSEEPASTIDTEARRFMRDHDLPGLAIAVTVGGEHRIFNYGVASRENSVAVDDDTLFEIGSISKTFTGLLAAYAHVQGKLSLFDEVSSRVPALEGSAFDAVRILELATHTSGLELFLPSGVDSQDALVAYCRGWERRYSPGTERTYSNIGIALLGSIAAGALQRDYDDALANLLLPKLGLASTYTQVPPHRIRDYAQGYTTENQPARLSDNALASAPYGVKTTATDLIRYVEAHMESGDLEPDMQSAIGQALTGYYKADAITQDLVWEQYAYPVSLKRLLDGNSRRMAREDVPAMHLKPPFPPRRKVLVNKTGSTRGFSAYVAFVPGRRIGVAILANKNVSVRDRVRAGYRILSALQQAQP</sequence>
<evidence type="ECO:0000259" key="8">
    <source>
        <dbReference type="Pfam" id="PF00144"/>
    </source>
</evidence>
<evidence type="ECO:0000256" key="3">
    <source>
        <dbReference type="ARBA" id="ARBA00012865"/>
    </source>
</evidence>
<evidence type="ECO:0000256" key="2">
    <source>
        <dbReference type="ARBA" id="ARBA00007840"/>
    </source>
</evidence>
<dbReference type="SUPFAM" id="SSF56601">
    <property type="entry name" value="beta-lactamase/transpeptidase-like"/>
    <property type="match status" value="1"/>
</dbReference>
<dbReference type="InterPro" id="IPR012338">
    <property type="entry name" value="Beta-lactam/transpept-like"/>
</dbReference>
<comment type="similarity">
    <text evidence="2 6">Belongs to the class-C beta-lactamase family.</text>
</comment>
<keyword evidence="7" id="KW-0732">Signal</keyword>
<proteinExistence type="inferred from homology"/>
<reference evidence="9 10" key="1">
    <citation type="submission" date="2023-10" db="EMBL/GenBank/DDBJ databases">
        <authorList>
            <person name="Venkata Ramana C."/>
            <person name="Sasikala C."/>
            <person name="Dhurka M."/>
        </authorList>
    </citation>
    <scope>NUCLEOTIDE SEQUENCE [LARGE SCALE GENOMIC DNA]</scope>
    <source>
        <strain evidence="9 10">KCTC 32151</strain>
    </source>
</reference>
<evidence type="ECO:0000256" key="6">
    <source>
        <dbReference type="RuleBase" id="RU361140"/>
    </source>
</evidence>
<dbReference type="Gene3D" id="3.40.710.10">
    <property type="entry name" value="DD-peptidase/beta-lactamase superfamily"/>
    <property type="match status" value="1"/>
</dbReference>
<dbReference type="GO" id="GO:0008800">
    <property type="term" value="F:beta-lactamase activity"/>
    <property type="evidence" value="ECO:0007669"/>
    <property type="project" value="UniProtKB-EC"/>
</dbReference>
<dbReference type="EC" id="3.5.2.6" evidence="3 6"/>
<dbReference type="InterPro" id="IPR001466">
    <property type="entry name" value="Beta-lactam-related"/>
</dbReference>
<evidence type="ECO:0000256" key="7">
    <source>
        <dbReference type="SAM" id="SignalP"/>
    </source>
</evidence>
<dbReference type="NCBIfam" id="NF033085">
    <property type="entry name" value="bla_class_C"/>
    <property type="match status" value="1"/>
</dbReference>
<evidence type="ECO:0000256" key="4">
    <source>
        <dbReference type="ARBA" id="ARBA00022801"/>
    </source>
</evidence>
<feature type="signal peptide" evidence="7">
    <location>
        <begin position="1"/>
        <end position="25"/>
    </location>
</feature>
<keyword evidence="4 6" id="KW-0378">Hydrolase</keyword>
<feature type="domain" description="Beta-lactamase-related" evidence="8">
    <location>
        <begin position="50"/>
        <end position="394"/>
    </location>
</feature>
<dbReference type="InterPro" id="IPR050491">
    <property type="entry name" value="AmpC-like"/>
</dbReference>
<comment type="caution">
    <text evidence="9">The sequence shown here is derived from an EMBL/GenBank/DDBJ whole genome shotgun (WGS) entry which is preliminary data.</text>
</comment>
<accession>A0ABU4AL06</accession>
<evidence type="ECO:0000313" key="10">
    <source>
        <dbReference type="Proteomes" id="UP001185659"/>
    </source>
</evidence>
<evidence type="ECO:0000256" key="5">
    <source>
        <dbReference type="ARBA" id="ARBA00023251"/>
    </source>
</evidence>
<keyword evidence="5 6" id="KW-0046">Antibiotic resistance</keyword>
<comment type="catalytic activity">
    <reaction evidence="1 6">
        <text>a beta-lactam + H2O = a substituted beta-amino acid</text>
        <dbReference type="Rhea" id="RHEA:20401"/>
        <dbReference type="ChEBI" id="CHEBI:15377"/>
        <dbReference type="ChEBI" id="CHEBI:35627"/>
        <dbReference type="ChEBI" id="CHEBI:140347"/>
        <dbReference type="EC" id="3.5.2.6"/>
    </reaction>
</comment>
<dbReference type="Proteomes" id="UP001185659">
    <property type="component" value="Unassembled WGS sequence"/>
</dbReference>
<dbReference type="RefSeq" id="WP_317561379.1">
    <property type="nucleotide sequence ID" value="NZ_JAWLIP010000005.1"/>
</dbReference>
<dbReference type="PANTHER" id="PTHR46825:SF8">
    <property type="entry name" value="BETA-LACTAMASE-RELATED"/>
    <property type="match status" value="1"/>
</dbReference>
<gene>
    <name evidence="9" type="primary">ampC</name>
    <name evidence="9" type="ORF">R2G56_11625</name>
</gene>
<dbReference type="PANTHER" id="PTHR46825">
    <property type="entry name" value="D-ALANYL-D-ALANINE-CARBOXYPEPTIDASE/ENDOPEPTIDASE AMPH"/>
    <property type="match status" value="1"/>
</dbReference>
<dbReference type="Pfam" id="PF00144">
    <property type="entry name" value="Beta-lactamase"/>
    <property type="match status" value="1"/>
</dbReference>
<dbReference type="InterPro" id="IPR001586">
    <property type="entry name" value="Beta-lactam_class-C_AS"/>
</dbReference>